<dbReference type="SUPFAM" id="SSF51905">
    <property type="entry name" value="FAD/NAD(P)-binding domain"/>
    <property type="match status" value="1"/>
</dbReference>
<dbReference type="SUPFAM" id="SSF54373">
    <property type="entry name" value="FAD-linked reductases, C-terminal domain"/>
    <property type="match status" value="1"/>
</dbReference>
<dbReference type="WBParaSite" id="MCU_012174-RB">
    <property type="protein sequence ID" value="MCU_012174-RB"/>
    <property type="gene ID" value="MCU_012174"/>
</dbReference>
<dbReference type="GO" id="GO:0006782">
    <property type="term" value="P:protoporphyrinogen IX biosynthetic process"/>
    <property type="evidence" value="ECO:0007669"/>
    <property type="project" value="UniProtKB-UniRule"/>
</dbReference>
<organism evidence="13 14">
    <name type="scientific">Mesocestoides corti</name>
    <name type="common">Flatworm</name>
    <dbReference type="NCBI Taxonomy" id="53468"/>
    <lineage>
        <taxon>Eukaryota</taxon>
        <taxon>Metazoa</taxon>
        <taxon>Spiralia</taxon>
        <taxon>Lophotrochozoa</taxon>
        <taxon>Platyhelminthes</taxon>
        <taxon>Cestoda</taxon>
        <taxon>Eucestoda</taxon>
        <taxon>Cyclophyllidea</taxon>
        <taxon>Mesocestoididae</taxon>
        <taxon>Mesocestoides</taxon>
    </lineage>
</organism>
<dbReference type="InterPro" id="IPR002937">
    <property type="entry name" value="Amino_oxidase"/>
</dbReference>
<evidence type="ECO:0000313" key="16">
    <source>
        <dbReference type="WBParaSite" id="MCU_012174-RB"/>
    </source>
</evidence>
<dbReference type="AlphaFoldDB" id="A0A0R3UQY6"/>
<evidence type="ECO:0000256" key="1">
    <source>
        <dbReference type="ARBA" id="ARBA00002600"/>
    </source>
</evidence>
<keyword evidence="5 11" id="KW-0285">Flavoprotein</keyword>
<evidence type="ECO:0000256" key="7">
    <source>
        <dbReference type="ARBA" id="ARBA00023002"/>
    </source>
</evidence>
<evidence type="ECO:0000256" key="3">
    <source>
        <dbReference type="ARBA" id="ARBA00010551"/>
    </source>
</evidence>
<dbReference type="Pfam" id="PF01593">
    <property type="entry name" value="Amino_oxidase"/>
    <property type="match status" value="1"/>
</dbReference>
<evidence type="ECO:0000256" key="9">
    <source>
        <dbReference type="ARBA" id="ARBA00023244"/>
    </source>
</evidence>
<evidence type="ECO:0000313" key="13">
    <source>
        <dbReference type="EMBL" id="VDD84289.1"/>
    </source>
</evidence>
<feature type="domain" description="Amine oxidase" evidence="12">
    <location>
        <begin position="11"/>
        <end position="386"/>
    </location>
</feature>
<dbReference type="UniPathway" id="UPA00251">
    <property type="reaction ID" value="UER00324"/>
</dbReference>
<keyword evidence="8 11" id="KW-0350">Heme biosynthesis</keyword>
<dbReference type="NCBIfam" id="TIGR00562">
    <property type="entry name" value="proto_IX_ox"/>
    <property type="match status" value="1"/>
</dbReference>
<reference evidence="15 16" key="2">
    <citation type="submission" date="2019-11" db="UniProtKB">
        <authorList>
            <consortium name="WormBaseParasite"/>
        </authorList>
    </citation>
    <scope>IDENTIFICATION</scope>
</reference>
<comment type="cofactor">
    <cofactor evidence="11">
        <name>FAD</name>
        <dbReference type="ChEBI" id="CHEBI:57692"/>
    </cofactor>
    <text evidence="11">Binds 1 FAD per subunit.</text>
</comment>
<evidence type="ECO:0000313" key="15">
    <source>
        <dbReference type="WBParaSite" id="MCU_012174-RA"/>
    </source>
</evidence>
<evidence type="ECO:0000256" key="2">
    <source>
        <dbReference type="ARBA" id="ARBA00005073"/>
    </source>
</evidence>
<dbReference type="PANTHER" id="PTHR42923:SF3">
    <property type="entry name" value="PROTOPORPHYRINOGEN OXIDASE"/>
    <property type="match status" value="1"/>
</dbReference>
<comment type="subcellular location">
    <subcellularLocation>
        <location evidence="11">Mitochondrion inner membrane</location>
    </subcellularLocation>
</comment>
<dbReference type="InterPro" id="IPR050464">
    <property type="entry name" value="Zeta_carotene_desat/Oxidored"/>
</dbReference>
<dbReference type="OrthoDB" id="419752at2759"/>
<name>A0A0R3UQY6_MESCO</name>
<reference evidence="13 14" key="1">
    <citation type="submission" date="2018-10" db="EMBL/GenBank/DDBJ databases">
        <authorList>
            <consortium name="Pathogen Informatics"/>
        </authorList>
    </citation>
    <scope>NUCLEOTIDE SEQUENCE [LARGE SCALE GENOMIC DNA]</scope>
</reference>
<dbReference type="InterPro" id="IPR004572">
    <property type="entry name" value="Protoporphyrinogen_oxidase"/>
</dbReference>
<proteinExistence type="inferred from homology"/>
<keyword evidence="9 11" id="KW-0627">Porphyrin biosynthesis</keyword>
<dbReference type="EMBL" id="UXSR01006141">
    <property type="protein sequence ID" value="VDD84289.1"/>
    <property type="molecule type" value="Genomic_DNA"/>
</dbReference>
<dbReference type="PANTHER" id="PTHR42923">
    <property type="entry name" value="PROTOPORPHYRINOGEN OXIDASE"/>
    <property type="match status" value="1"/>
</dbReference>
<dbReference type="Gene3D" id="3.50.50.60">
    <property type="entry name" value="FAD/NAD(P)-binding domain"/>
    <property type="match status" value="1"/>
</dbReference>
<dbReference type="GO" id="GO:0005743">
    <property type="term" value="C:mitochondrial inner membrane"/>
    <property type="evidence" value="ECO:0007669"/>
    <property type="project" value="UniProtKB-SubCell"/>
</dbReference>
<dbReference type="Proteomes" id="UP000267029">
    <property type="component" value="Unassembled WGS sequence"/>
</dbReference>
<protein>
    <recommendedName>
        <fullName evidence="4 11">Protoporphyrinogen oxidase</fullName>
        <ecNumber evidence="4 11">1.3.3.4</ecNumber>
    </recommendedName>
</protein>
<accession>A0A0R3UQY6</accession>
<evidence type="ECO:0000256" key="4">
    <source>
        <dbReference type="ARBA" id="ARBA00012867"/>
    </source>
</evidence>
<evidence type="ECO:0000256" key="5">
    <source>
        <dbReference type="ARBA" id="ARBA00022630"/>
    </source>
</evidence>
<dbReference type="GO" id="GO:0004729">
    <property type="term" value="F:oxygen-dependent protoporphyrinogen oxidase activity"/>
    <property type="evidence" value="ECO:0007669"/>
    <property type="project" value="UniProtKB-UniRule"/>
</dbReference>
<dbReference type="InterPro" id="IPR036188">
    <property type="entry name" value="FAD/NAD-bd_sf"/>
</dbReference>
<comment type="similarity">
    <text evidence="3 11">Belongs to the protoporphyrinogen/coproporphyrinogen oxidase family. Protoporphyrinogen oxidase subfamily.</text>
</comment>
<evidence type="ECO:0000256" key="6">
    <source>
        <dbReference type="ARBA" id="ARBA00022827"/>
    </source>
</evidence>
<dbReference type="STRING" id="53468.A0A0R3UQY6"/>
<gene>
    <name evidence="13" type="ORF">MCOS_LOCUS10292</name>
</gene>
<comment type="catalytic activity">
    <reaction evidence="10 11">
        <text>protoporphyrinogen IX + 3 O2 = protoporphyrin IX + 3 H2O2</text>
        <dbReference type="Rhea" id="RHEA:25576"/>
        <dbReference type="ChEBI" id="CHEBI:15379"/>
        <dbReference type="ChEBI" id="CHEBI:16240"/>
        <dbReference type="ChEBI" id="CHEBI:57306"/>
        <dbReference type="ChEBI" id="CHEBI:57307"/>
        <dbReference type="EC" id="1.3.3.4"/>
    </reaction>
</comment>
<dbReference type="WBParaSite" id="MCU_012174-RA">
    <property type="protein sequence ID" value="MCU_012174-RA"/>
    <property type="gene ID" value="MCU_012174"/>
</dbReference>
<comment type="function">
    <text evidence="1 11">Catalyzes the 6-electron oxidation of protoporphyrinogen-IX to form protoporphyrin-IX.</text>
</comment>
<dbReference type="EC" id="1.3.3.4" evidence="4 11"/>
<evidence type="ECO:0000313" key="14">
    <source>
        <dbReference type="Proteomes" id="UP000267029"/>
    </source>
</evidence>
<evidence type="ECO:0000256" key="11">
    <source>
        <dbReference type="RuleBase" id="RU367069"/>
    </source>
</evidence>
<keyword evidence="6 11" id="KW-0274">FAD</keyword>
<sequence>MAGCAVIGGGLSGLSTAYLLSRLPRSQVNHVYVYEANPKRFGGCFKTGYNPKTGALHDLGPHSARISSPLTNPLLRLISSLGFTRDEVFWLPQLRRFIFVAGALRSIDLLSPTTQAPFTRSHLSMFVRRSLAKGIGPLKEDVSVDEFLRSRFDDEFAKYIGGALIRGICGVDSKRVSASALLSPLIRWENSGPNIILGAAKSIASEKLRSLLPSSQKGISDQAVDSLLPPLSDGVTPPPRASILNLKGGMQALTDRLIKTLSESPNVTLKRGALVKTLNYQGKQYELTLLDEGSSHLSKVKNDAVFLCTPARGMGMILSSNSFLPSSVTNLLTPEVSPAASVGVVALEFDIPHLALPCGFGHLLPISEDETVMGVVYDSCTFPHMDGKVPCDQMRRTVRFTIMLAPRPAWLKAAPASDPFDLEPELRHTLIEIGLTALKQQLGLQVSQPISAHVGLWNSSIPSYPVGHLDNVQRIRSAVANTLGPNQMDTLQLVGSALDGIGVGDCVKSAVKAVNTFSHKLPVR</sequence>
<evidence type="ECO:0000259" key="12">
    <source>
        <dbReference type="Pfam" id="PF01593"/>
    </source>
</evidence>
<comment type="pathway">
    <text evidence="2 11">Porphyrin-containing compound metabolism; protoporphyrin-IX biosynthesis; protoporphyrin-IX from protoporphyrinogen-IX: step 1/1.</text>
</comment>
<keyword evidence="14" id="KW-1185">Reference proteome</keyword>
<keyword evidence="7 11" id="KW-0560">Oxidoreductase</keyword>
<evidence type="ECO:0000256" key="10">
    <source>
        <dbReference type="ARBA" id="ARBA00047554"/>
    </source>
</evidence>
<evidence type="ECO:0000256" key="8">
    <source>
        <dbReference type="ARBA" id="ARBA00023133"/>
    </source>
</evidence>